<keyword evidence="1" id="KW-0479">Metal-binding</keyword>
<keyword evidence="3" id="KW-0378">Hydrolase</keyword>
<dbReference type="Pfam" id="PF00702">
    <property type="entry name" value="Hydrolase"/>
    <property type="match status" value="1"/>
</dbReference>
<reference evidence="4" key="1">
    <citation type="journal article" date="2019" name="Int. J. Syst. Evol. Microbiol.">
        <title>The Global Catalogue of Microorganisms (GCM) 10K type strain sequencing project: providing services to taxonomists for standard genome sequencing and annotation.</title>
        <authorList>
            <consortium name="The Broad Institute Genomics Platform"/>
            <consortium name="The Broad Institute Genome Sequencing Center for Infectious Disease"/>
            <person name="Wu L."/>
            <person name="Ma J."/>
        </authorList>
    </citation>
    <scope>NUCLEOTIDE SEQUENCE [LARGE SCALE GENOMIC DNA]</scope>
    <source>
        <strain evidence="4">LMG 24813</strain>
    </source>
</reference>
<dbReference type="SFLD" id="SFLDS00003">
    <property type="entry name" value="Haloacid_Dehalogenase"/>
    <property type="match status" value="1"/>
</dbReference>
<organism evidence="3 4">
    <name type="scientific">Candidimonas humi</name>
    <dbReference type="NCBI Taxonomy" id="683355"/>
    <lineage>
        <taxon>Bacteria</taxon>
        <taxon>Pseudomonadati</taxon>
        <taxon>Pseudomonadota</taxon>
        <taxon>Betaproteobacteria</taxon>
        <taxon>Burkholderiales</taxon>
        <taxon>Alcaligenaceae</taxon>
        <taxon>Candidimonas</taxon>
    </lineage>
</organism>
<keyword evidence="2" id="KW-0460">Magnesium</keyword>
<dbReference type="EMBL" id="JBHSBV010000007">
    <property type="protein sequence ID" value="MFC4202963.1"/>
    <property type="molecule type" value="Genomic_DNA"/>
</dbReference>
<keyword evidence="4" id="KW-1185">Reference proteome</keyword>
<dbReference type="PANTHER" id="PTHR46193">
    <property type="entry name" value="6-PHOSPHOGLUCONATE PHOSPHATASE"/>
    <property type="match status" value="1"/>
</dbReference>
<dbReference type="InterPro" id="IPR051600">
    <property type="entry name" value="Beta-PGM-like"/>
</dbReference>
<name>A0ABV8P499_9BURK</name>
<comment type="caution">
    <text evidence="3">The sequence shown here is derived from an EMBL/GenBank/DDBJ whole genome shotgun (WGS) entry which is preliminary data.</text>
</comment>
<dbReference type="PANTHER" id="PTHR46193:SF10">
    <property type="entry name" value="6-PHOSPHOGLUCONATE PHOSPHATASE"/>
    <property type="match status" value="1"/>
</dbReference>
<dbReference type="NCBIfam" id="TIGR01509">
    <property type="entry name" value="HAD-SF-IA-v3"/>
    <property type="match status" value="1"/>
</dbReference>
<dbReference type="SFLD" id="SFLDG01129">
    <property type="entry name" value="C1.5:_HAD__Beta-PGM__Phosphata"/>
    <property type="match status" value="1"/>
</dbReference>
<evidence type="ECO:0000256" key="1">
    <source>
        <dbReference type="ARBA" id="ARBA00022723"/>
    </source>
</evidence>
<dbReference type="Proteomes" id="UP001595848">
    <property type="component" value="Unassembled WGS sequence"/>
</dbReference>
<dbReference type="SFLD" id="SFLDG01135">
    <property type="entry name" value="C1.5.6:_HAD__Beta-PGM__Phospha"/>
    <property type="match status" value="1"/>
</dbReference>
<accession>A0ABV8P499</accession>
<evidence type="ECO:0000313" key="4">
    <source>
        <dbReference type="Proteomes" id="UP001595848"/>
    </source>
</evidence>
<protein>
    <submittedName>
        <fullName evidence="3">HAD family hydrolase</fullName>
    </submittedName>
</protein>
<proteinExistence type="predicted"/>
<dbReference type="InterPro" id="IPR006439">
    <property type="entry name" value="HAD-SF_hydro_IA"/>
</dbReference>
<sequence length="216" mass="23561">MKFDAVIFDCDGVLVDSEAITSGVLRDMLDELGWRMSPRECHDVFLGKALQDELTMIHSRTGILPGDEWIEQFRQRRNSALAIDLQPIPGVHDALAQISARWRSNIACASGADRGKILLQLEKVRLIDYFADRTFSGYEMARNKPFPDVYQAAMAALGVDARRCAVVEDSVTGITAGAAAGATVYAYAPQGDADPLYRAGASYVFTDMAQLPALLG</sequence>
<gene>
    <name evidence="3" type="ORF">ACFOY1_18590</name>
</gene>
<dbReference type="GO" id="GO:0016787">
    <property type="term" value="F:hydrolase activity"/>
    <property type="evidence" value="ECO:0007669"/>
    <property type="project" value="UniProtKB-KW"/>
</dbReference>
<evidence type="ECO:0000313" key="3">
    <source>
        <dbReference type="EMBL" id="MFC4202963.1"/>
    </source>
</evidence>
<evidence type="ECO:0000256" key="2">
    <source>
        <dbReference type="ARBA" id="ARBA00022842"/>
    </source>
</evidence>
<dbReference type="RefSeq" id="WP_217965304.1">
    <property type="nucleotide sequence ID" value="NZ_JAHTBN010000006.1"/>
</dbReference>